<dbReference type="GeneID" id="1487572"/>
<evidence type="ECO:0000313" key="9">
    <source>
        <dbReference type="EMBL" id="AMB16363.1"/>
    </source>
</evidence>
<dbReference type="EMBL" id="KT324744">
    <property type="protein sequence ID" value="AMB16600.1"/>
    <property type="molecule type" value="Genomic_DNA"/>
</dbReference>
<feature type="region of interest" description="Disordered" evidence="1">
    <location>
        <begin position="1"/>
        <end position="33"/>
    </location>
</feature>
<proteinExistence type="predicted"/>
<reference evidence="12" key="1">
    <citation type="journal article" date="2015" name="J. Gen. Virol.">
        <title>Evidence of widespread natural recombination among field isolates of equine herpesvirus 4 but not among field isolates of equine herpesvirus 1.</title>
        <authorList>
            <person name="Vaz P.K."/>
            <person name="Horsington J."/>
            <person name="Hartley C.A."/>
            <person name="Browning G.F."/>
            <person name="Ficorilli N.P."/>
            <person name="Studdert M.J."/>
            <person name="Gilkerson J.R."/>
            <person name="Devlin J.M."/>
        </authorList>
    </citation>
    <scope>NUCLEOTIDE SEQUENCE</scope>
    <source>
        <strain evidence="12">1532-99</strain>
        <strain evidence="3">1546-99</strain>
        <strain evidence="6">157-69</strain>
        <strain evidence="10">2387-75</strain>
        <strain evidence="14">3056-07</strain>
        <strain evidence="11">306-74</strain>
        <strain evidence="7">3407-77</strain>
        <strain evidence="5">3409-77</strain>
        <strain evidence="8">405-76</strain>
        <strain evidence="15">475-78</strain>
        <strain evidence="9">960-90</strain>
        <strain evidence="16">ER39-67</strain>
        <strain evidence="13">R19-68</strain>
        <strain evidence="4">RT4-70</strain>
    </source>
</reference>
<dbReference type="EMBL" id="KT324738">
    <property type="protein sequence ID" value="AMB16126.1"/>
    <property type="molecule type" value="Genomic_DNA"/>
</dbReference>
<evidence type="ECO:0000313" key="13">
    <source>
        <dbReference type="EMBL" id="AMB16679.1"/>
    </source>
</evidence>
<evidence type="ECO:0000313" key="7">
    <source>
        <dbReference type="EMBL" id="AMB16205.1"/>
    </source>
</evidence>
<dbReference type="EMBL" id="KT324742">
    <property type="protein sequence ID" value="AMB16442.1"/>
    <property type="molecule type" value="Genomic_DNA"/>
</dbReference>
<dbReference type="EMBL" id="KT324735">
    <property type="protein sequence ID" value="AMB15889.1"/>
    <property type="molecule type" value="Genomic_DNA"/>
</dbReference>
<evidence type="ECO:0000313" key="4">
    <source>
        <dbReference type="EMBL" id="AMB15968.1"/>
    </source>
</evidence>
<dbReference type="KEGG" id="vg:1487572"/>
<evidence type="ECO:0000313" key="6">
    <source>
        <dbReference type="EMBL" id="AMB16126.1"/>
    </source>
</evidence>
<feature type="transmembrane region" description="Helical" evidence="2">
    <location>
        <begin position="169"/>
        <end position="191"/>
    </location>
</feature>
<evidence type="ECO:0000313" key="16">
    <source>
        <dbReference type="EMBL" id="AMB16916.1"/>
    </source>
</evidence>
<dbReference type="EMBL" id="KT324743">
    <property type="protein sequence ID" value="AMB16521.1"/>
    <property type="molecule type" value="Genomic_DNA"/>
</dbReference>
<evidence type="ECO:0000256" key="1">
    <source>
        <dbReference type="SAM" id="MobiDB-lite"/>
    </source>
</evidence>
<dbReference type="EMBL" id="KT324745">
    <property type="protein sequence ID" value="AMB16679.1"/>
    <property type="molecule type" value="Genomic_DNA"/>
</dbReference>
<evidence type="ECO:0000313" key="14">
    <source>
        <dbReference type="EMBL" id="AMB16758.1"/>
    </source>
</evidence>
<evidence type="ECO:0000313" key="15">
    <source>
        <dbReference type="EMBL" id="AMB16837.1"/>
    </source>
</evidence>
<evidence type="ECO:0000313" key="3">
    <source>
        <dbReference type="EMBL" id="AMB15889.1"/>
    </source>
</evidence>
<dbReference type="OrthoDB" id="33186at10239"/>
<dbReference type="RefSeq" id="NP_045218.1">
    <property type="nucleotide sequence ID" value="NC_001844.1"/>
</dbReference>
<evidence type="ECO:0000313" key="11">
    <source>
        <dbReference type="EMBL" id="AMB16521.1"/>
    </source>
</evidence>
<protein>
    <submittedName>
        <fullName evidence="12">Membrane protein UL56</fullName>
    </submittedName>
</protein>
<keyword evidence="2" id="KW-1133">Transmembrane helix</keyword>
<evidence type="ECO:0000313" key="8">
    <source>
        <dbReference type="EMBL" id="AMB16284.1"/>
    </source>
</evidence>
<dbReference type="EMBL" id="KT324737">
    <property type="protein sequence ID" value="AMB16047.1"/>
    <property type="molecule type" value="Genomic_DNA"/>
</dbReference>
<dbReference type="EMBL" id="KT324739">
    <property type="protein sequence ID" value="AMB16205.1"/>
    <property type="molecule type" value="Genomic_DNA"/>
</dbReference>
<dbReference type="EMBL" id="KT324736">
    <property type="protein sequence ID" value="AMB15968.1"/>
    <property type="molecule type" value="Genomic_DNA"/>
</dbReference>
<dbReference type="EMBL" id="KT324740">
    <property type="protein sequence ID" value="AMB16284.1"/>
    <property type="molecule type" value="Genomic_DNA"/>
</dbReference>
<keyword evidence="2" id="KW-0812">Transmembrane</keyword>
<dbReference type="EMBL" id="KT324747">
    <property type="protein sequence ID" value="AMB16837.1"/>
    <property type="molecule type" value="Genomic_DNA"/>
</dbReference>
<evidence type="ECO:0000313" key="5">
    <source>
        <dbReference type="EMBL" id="AMB16047.1"/>
    </source>
</evidence>
<evidence type="ECO:0000313" key="10">
    <source>
        <dbReference type="EMBL" id="AMB16442.1"/>
    </source>
</evidence>
<dbReference type="EMBL" id="KT324741">
    <property type="protein sequence ID" value="AMB16363.1"/>
    <property type="molecule type" value="Genomic_DNA"/>
</dbReference>
<accession>O39244</accession>
<keyword evidence="2" id="KW-0472">Membrane</keyword>
<evidence type="ECO:0000313" key="12">
    <source>
        <dbReference type="EMBL" id="AMB16600.1"/>
    </source>
</evidence>
<dbReference type="EMBL" id="KT324746">
    <property type="protein sequence ID" value="AMB16758.1"/>
    <property type="molecule type" value="Genomic_DNA"/>
</dbReference>
<dbReference type="EMBL" id="KT324748">
    <property type="protein sequence ID" value="AMB16916.1"/>
    <property type="molecule type" value="Genomic_DNA"/>
</dbReference>
<evidence type="ECO:0000256" key="2">
    <source>
        <dbReference type="SAM" id="Phobius"/>
    </source>
</evidence>
<accession>A0A109QI14</accession>
<name>A0A109QI14_9ALPH</name>
<sequence length="199" mass="21800">MRPTEVSRGRASSVSISVCPPQPSGKRRASLGCAPPQHSHAACCAPPRLDSSYSQERSLSALRPSRDSRVDSIHSLGSVTYLSEQQLPSRPPSYTAINPEGLLERGVERPRAWTASVISAPPSYSEAMFQAPPAYELVPELSCHPTQDPRVIYSQRSRPQPSRRRENPVCIFVIVVITMLLILALLLTITLSSLTKSKN</sequence>
<organism evidence="12">
    <name type="scientific">Equid alphaherpesvirus 4</name>
    <name type="common">Equine herpesvirus 4</name>
    <dbReference type="NCBI Taxonomy" id="10331"/>
    <lineage>
        <taxon>Viruses</taxon>
        <taxon>Duplodnaviria</taxon>
        <taxon>Heunggongvirae</taxon>
        <taxon>Peploviricota</taxon>
        <taxon>Herviviricetes</taxon>
        <taxon>Herpesvirales</taxon>
        <taxon>Orthoherpesviridae</taxon>
        <taxon>Alphaherpesvirinae</taxon>
        <taxon>Varicellovirus</taxon>
        <taxon>Varicellovirus equidalpha4</taxon>
    </lineage>
</organism>